<reference evidence="4" key="2">
    <citation type="journal article" date="2019" name="Int. J. Syst. Evol. Microbiol.">
        <title>The Global Catalogue of Microorganisms (GCM) 10K type strain sequencing project: providing services to taxonomists for standard genome sequencing and annotation.</title>
        <authorList>
            <consortium name="The Broad Institute Genomics Platform"/>
            <consortium name="The Broad Institute Genome Sequencing Center for Infectious Disease"/>
            <person name="Wu L."/>
            <person name="Ma J."/>
        </authorList>
    </citation>
    <scope>NUCLEOTIDE SEQUENCE [LARGE SCALE GENOMIC DNA]</scope>
    <source>
        <strain evidence="4">NBRC 107715</strain>
    </source>
</reference>
<keyword evidence="4" id="KW-1185">Reference proteome</keyword>
<proteinExistence type="predicted"/>
<dbReference type="InterPro" id="IPR045389">
    <property type="entry name" value="DUF6522"/>
</dbReference>
<organism evidence="1 3">
    <name type="scientific">Methylobacterium oxalidis</name>
    <dbReference type="NCBI Taxonomy" id="944322"/>
    <lineage>
        <taxon>Bacteria</taxon>
        <taxon>Pseudomonadati</taxon>
        <taxon>Pseudomonadota</taxon>
        <taxon>Alphaproteobacteria</taxon>
        <taxon>Hyphomicrobiales</taxon>
        <taxon>Methylobacteriaceae</taxon>
        <taxon>Methylobacterium</taxon>
    </lineage>
</organism>
<evidence type="ECO:0000313" key="4">
    <source>
        <dbReference type="Proteomes" id="UP001156856"/>
    </source>
</evidence>
<dbReference type="EMBL" id="BJZU01000099">
    <property type="protein sequence ID" value="GEP06330.1"/>
    <property type="molecule type" value="Genomic_DNA"/>
</dbReference>
<comment type="caution">
    <text evidence="1">The sequence shown here is derived from an EMBL/GenBank/DDBJ whole genome shotgun (WGS) entry which is preliminary data.</text>
</comment>
<reference evidence="2" key="1">
    <citation type="journal article" date="2014" name="Int. J. Syst. Evol. Microbiol.">
        <title>Complete genome of a new Firmicutes species belonging to the dominant human colonic microbiota ('Ruminococcus bicirculans') reveals two chromosomes and a selective capacity to utilize plant glucans.</title>
        <authorList>
            <consortium name="NISC Comparative Sequencing Program"/>
            <person name="Wegmann U."/>
            <person name="Louis P."/>
            <person name="Goesmann A."/>
            <person name="Henrissat B."/>
            <person name="Duncan S.H."/>
            <person name="Flint H.J."/>
        </authorList>
    </citation>
    <scope>NUCLEOTIDE SEQUENCE</scope>
    <source>
        <strain evidence="2">NBRC 107715</strain>
    </source>
</reference>
<dbReference type="Proteomes" id="UP001156856">
    <property type="component" value="Unassembled WGS sequence"/>
</dbReference>
<reference evidence="2" key="4">
    <citation type="submission" date="2023-01" db="EMBL/GenBank/DDBJ databases">
        <title>Draft genome sequence of Methylobacterium oxalidis strain NBRC 107715.</title>
        <authorList>
            <person name="Sun Q."/>
            <person name="Mori K."/>
        </authorList>
    </citation>
    <scope>NUCLEOTIDE SEQUENCE</scope>
    <source>
        <strain evidence="2">NBRC 107715</strain>
    </source>
</reference>
<dbReference type="OrthoDB" id="8238457at2"/>
<dbReference type="Pfam" id="PF20132">
    <property type="entry name" value="DUF6522"/>
    <property type="match status" value="1"/>
</dbReference>
<name>A0A512J8P2_9HYPH</name>
<accession>A0A512J8P2</accession>
<protein>
    <submittedName>
        <fullName evidence="1">Uncharacterized protein</fullName>
    </submittedName>
</protein>
<gene>
    <name evidence="2" type="ORF">GCM10007888_27600</name>
    <name evidence="1" type="ORF">MOX02_43680</name>
</gene>
<evidence type="ECO:0000313" key="1">
    <source>
        <dbReference type="EMBL" id="GEP06330.1"/>
    </source>
</evidence>
<evidence type="ECO:0000313" key="2">
    <source>
        <dbReference type="EMBL" id="GLS64379.1"/>
    </source>
</evidence>
<sequence length="80" mass="9270">MHFERDARGDWVVDPEQLASRLEIKPERLRHELRLGLITSRVEAGKDADEGCWRVTVRSRKAAWQGIFNDAGLLVSERRL</sequence>
<dbReference type="AlphaFoldDB" id="A0A512J8P2"/>
<dbReference type="RefSeq" id="WP_147027847.1">
    <property type="nucleotide sequence ID" value="NZ_BJZU01000099.1"/>
</dbReference>
<reference evidence="1 3" key="3">
    <citation type="submission" date="2019-07" db="EMBL/GenBank/DDBJ databases">
        <title>Whole genome shotgun sequence of Methylobacterium oxalidis NBRC 107715.</title>
        <authorList>
            <person name="Hosoyama A."/>
            <person name="Uohara A."/>
            <person name="Ohji S."/>
            <person name="Ichikawa N."/>
        </authorList>
    </citation>
    <scope>NUCLEOTIDE SEQUENCE [LARGE SCALE GENOMIC DNA]</scope>
    <source>
        <strain evidence="1 3">NBRC 107715</strain>
    </source>
</reference>
<dbReference type="Proteomes" id="UP000321960">
    <property type="component" value="Unassembled WGS sequence"/>
</dbReference>
<evidence type="ECO:0000313" key="3">
    <source>
        <dbReference type="Proteomes" id="UP000321960"/>
    </source>
</evidence>
<dbReference type="EMBL" id="BSPK01000035">
    <property type="protein sequence ID" value="GLS64379.1"/>
    <property type="molecule type" value="Genomic_DNA"/>
</dbReference>